<comment type="caution">
    <text evidence="4">The sequence shown here is derived from an EMBL/GenBank/DDBJ whole genome shotgun (WGS) entry which is preliminary data.</text>
</comment>
<evidence type="ECO:0000256" key="1">
    <source>
        <dbReference type="ARBA" id="ARBA00001933"/>
    </source>
</evidence>
<dbReference type="InterPro" id="IPR015421">
    <property type="entry name" value="PyrdxlP-dep_Trfase_major"/>
</dbReference>
<name>A0A2T0NC26_9ACTN</name>
<keyword evidence="2" id="KW-0663">Pyridoxal phosphate</keyword>
<dbReference type="Proteomes" id="UP000238312">
    <property type="component" value="Unassembled WGS sequence"/>
</dbReference>
<dbReference type="SUPFAM" id="SSF53383">
    <property type="entry name" value="PLP-dependent transferases"/>
    <property type="match status" value="1"/>
</dbReference>
<protein>
    <submittedName>
        <fullName evidence="4">L-glutamine:2-deoxy-scyllo-inosose/3-amino-2, 3-dideoxy-scyllo-inosose aminotransferase</fullName>
    </submittedName>
</protein>
<dbReference type="Pfam" id="PF01041">
    <property type="entry name" value="DegT_DnrJ_EryC1"/>
    <property type="match status" value="1"/>
</dbReference>
<evidence type="ECO:0000256" key="3">
    <source>
        <dbReference type="SAM" id="MobiDB-lite"/>
    </source>
</evidence>
<dbReference type="GO" id="GO:0008483">
    <property type="term" value="F:transaminase activity"/>
    <property type="evidence" value="ECO:0007669"/>
    <property type="project" value="UniProtKB-KW"/>
</dbReference>
<gene>
    <name evidence="4" type="ORF">B0I32_101653</name>
</gene>
<dbReference type="Gene3D" id="3.40.640.10">
    <property type="entry name" value="Type I PLP-dependent aspartate aminotransferase-like (Major domain)"/>
    <property type="match status" value="1"/>
</dbReference>
<dbReference type="InterPro" id="IPR015422">
    <property type="entry name" value="PyrdxlP-dep_Trfase_small"/>
</dbReference>
<dbReference type="Gene3D" id="3.90.1150.10">
    <property type="entry name" value="Aspartate Aminotransferase, domain 1"/>
    <property type="match status" value="1"/>
</dbReference>
<dbReference type="AlphaFoldDB" id="A0A2T0NC26"/>
<keyword evidence="4" id="KW-0032">Aminotransferase</keyword>
<dbReference type="GO" id="GO:0030170">
    <property type="term" value="F:pyridoxal phosphate binding"/>
    <property type="evidence" value="ECO:0007669"/>
    <property type="project" value="TreeGrafter"/>
</dbReference>
<keyword evidence="4" id="KW-0808">Transferase</keyword>
<dbReference type="EMBL" id="PVNG01000001">
    <property type="protein sequence ID" value="PRX70558.1"/>
    <property type="molecule type" value="Genomic_DNA"/>
</dbReference>
<evidence type="ECO:0000256" key="2">
    <source>
        <dbReference type="RuleBase" id="RU004508"/>
    </source>
</evidence>
<proteinExistence type="inferred from homology"/>
<dbReference type="InterPro" id="IPR015424">
    <property type="entry name" value="PyrdxlP-dep_Trfase"/>
</dbReference>
<dbReference type="GO" id="GO:0000271">
    <property type="term" value="P:polysaccharide biosynthetic process"/>
    <property type="evidence" value="ECO:0007669"/>
    <property type="project" value="TreeGrafter"/>
</dbReference>
<feature type="compositionally biased region" description="Pro residues" evidence="3">
    <location>
        <begin position="36"/>
        <end position="47"/>
    </location>
</feature>
<comment type="cofactor">
    <cofactor evidence="1">
        <name>pyridoxal 5'-phosphate</name>
        <dbReference type="ChEBI" id="CHEBI:597326"/>
    </cofactor>
</comment>
<dbReference type="InterPro" id="IPR000653">
    <property type="entry name" value="DegT/StrS_aminotransferase"/>
</dbReference>
<reference evidence="4 5" key="1">
    <citation type="submission" date="2018-03" db="EMBL/GenBank/DDBJ databases">
        <title>Genomic Encyclopedia of Type Strains, Phase III (KMG-III): the genomes of soil and plant-associated and newly described type strains.</title>
        <authorList>
            <person name="Whitman W."/>
        </authorList>
    </citation>
    <scope>NUCLEOTIDE SEQUENCE [LARGE SCALE GENOMIC DNA]</scope>
    <source>
        <strain evidence="4 5">CGMCC 4.7104</strain>
    </source>
</reference>
<evidence type="ECO:0000313" key="5">
    <source>
        <dbReference type="Proteomes" id="UP000238312"/>
    </source>
</evidence>
<accession>A0A2T0NC26</accession>
<feature type="region of interest" description="Disordered" evidence="3">
    <location>
        <begin position="1"/>
        <end position="48"/>
    </location>
</feature>
<keyword evidence="5" id="KW-1185">Reference proteome</keyword>
<dbReference type="PANTHER" id="PTHR30244:SF34">
    <property type="entry name" value="DTDP-4-AMINO-4,6-DIDEOXYGALACTOSE TRANSAMINASE"/>
    <property type="match status" value="1"/>
</dbReference>
<evidence type="ECO:0000313" key="4">
    <source>
        <dbReference type="EMBL" id="PRX70558.1"/>
    </source>
</evidence>
<dbReference type="PANTHER" id="PTHR30244">
    <property type="entry name" value="TRANSAMINASE"/>
    <property type="match status" value="1"/>
</dbReference>
<sequence>MRRRATGMENMMPDEVHPAPARPAPDTLAIAGSSPVRPPNRPWPRWPQPAENAPDLLASVLAGGRWAISGPATGSEPYERAFGRRFAEYVGTRHCVPVDHGSSALVTALETLRLPYGSTVLVPALTWVASASAVFRAGLVPILVDVDPETGCVGPDNIAPEADTGALIAVHWACAMADIPGIREITDPLGIAVIEDAAQAHGAQWLGKQAGSLGRIGCFSMQHSKVLTAGEGGAVVTDDDALAALLEELRADSRRYADGQSTAMGLDLVESATLMGANFCLSEFGAAVLCAQLGILDEQHAIRNANYLLLGKLLADVPGVRLLNHREEQTRLSLYEVPLIFDPLPDGVTAQQIADALTAELHTRFYPPRAPLNRSTLLRPWTKPSLAHLAGRFVAEHRTRSYPHAEHLVAHTVLAHHSSFLGDERDMADIADAVAKVLIAYQ</sequence>
<comment type="similarity">
    <text evidence="2">Belongs to the DegT/DnrJ/EryC1 family.</text>
</comment>
<organism evidence="4 5">
    <name type="scientific">Nonomuraea fuscirosea</name>
    <dbReference type="NCBI Taxonomy" id="1291556"/>
    <lineage>
        <taxon>Bacteria</taxon>
        <taxon>Bacillati</taxon>
        <taxon>Actinomycetota</taxon>
        <taxon>Actinomycetes</taxon>
        <taxon>Streptosporangiales</taxon>
        <taxon>Streptosporangiaceae</taxon>
        <taxon>Nonomuraea</taxon>
    </lineage>
</organism>